<keyword evidence="3 11" id="KW-0328">Glycosyltransferase</keyword>
<dbReference type="AlphaFoldDB" id="A0A1G7PIL8"/>
<dbReference type="GO" id="GO:0009252">
    <property type="term" value="P:peptidoglycan biosynthetic process"/>
    <property type="evidence" value="ECO:0007669"/>
    <property type="project" value="UniProtKB-UniRule"/>
</dbReference>
<evidence type="ECO:0000256" key="9">
    <source>
        <dbReference type="ARBA" id="ARBA00023136"/>
    </source>
</evidence>
<dbReference type="EC" id="2.4.99.28" evidence="11"/>
<dbReference type="Pfam" id="PF00912">
    <property type="entry name" value="Transgly"/>
    <property type="match status" value="1"/>
</dbReference>
<dbReference type="RefSeq" id="WP_092523433.1">
    <property type="nucleotide sequence ID" value="NZ_FNCI01000002.1"/>
</dbReference>
<keyword evidence="6 11" id="KW-0133">Cell shape</keyword>
<evidence type="ECO:0000256" key="8">
    <source>
        <dbReference type="ARBA" id="ARBA00022989"/>
    </source>
</evidence>
<evidence type="ECO:0000256" key="4">
    <source>
        <dbReference type="ARBA" id="ARBA00022679"/>
    </source>
</evidence>
<dbReference type="EMBL" id="FNCI01000002">
    <property type="protein sequence ID" value="SDF86068.1"/>
    <property type="molecule type" value="Genomic_DNA"/>
</dbReference>
<dbReference type="OrthoDB" id="9766909at2"/>
<comment type="catalytic activity">
    <reaction evidence="11">
        <text>[GlcNAc-(1-&gt;4)-Mur2Ac(oyl-L-Ala-gamma-D-Glu-L-Lys-D-Ala-D-Ala)](n)-di-trans,octa-cis-undecaprenyl diphosphate + beta-D-GlcNAc-(1-&gt;4)-Mur2Ac(oyl-L-Ala-gamma-D-Glu-L-Lys-D-Ala-D-Ala)-di-trans,octa-cis-undecaprenyl diphosphate = [GlcNAc-(1-&gt;4)-Mur2Ac(oyl-L-Ala-gamma-D-Glu-L-Lys-D-Ala-D-Ala)](n+1)-di-trans,octa-cis-undecaprenyl diphosphate + di-trans,octa-cis-undecaprenyl diphosphate + H(+)</text>
        <dbReference type="Rhea" id="RHEA:23708"/>
        <dbReference type="Rhea" id="RHEA-COMP:9602"/>
        <dbReference type="Rhea" id="RHEA-COMP:9603"/>
        <dbReference type="ChEBI" id="CHEBI:15378"/>
        <dbReference type="ChEBI" id="CHEBI:58405"/>
        <dbReference type="ChEBI" id="CHEBI:60033"/>
        <dbReference type="ChEBI" id="CHEBI:78435"/>
        <dbReference type="EC" id="2.4.99.28"/>
    </reaction>
</comment>
<keyword evidence="10 11" id="KW-0961">Cell wall biogenesis/degradation</keyword>
<evidence type="ECO:0000313" key="13">
    <source>
        <dbReference type="EMBL" id="SDF86068.1"/>
    </source>
</evidence>
<protein>
    <recommendedName>
        <fullName evidence="11">Biosynthetic peptidoglycan transglycosylase</fullName>
        <ecNumber evidence="11">2.4.99.28</ecNumber>
    </recommendedName>
    <alternativeName>
        <fullName evidence="11">Glycan polymerase</fullName>
    </alternativeName>
    <alternativeName>
        <fullName evidence="11">Peptidoglycan glycosyltransferase MtgA</fullName>
        <shortName evidence="11">PGT</shortName>
    </alternativeName>
</protein>
<evidence type="ECO:0000256" key="10">
    <source>
        <dbReference type="ARBA" id="ARBA00023316"/>
    </source>
</evidence>
<evidence type="ECO:0000256" key="7">
    <source>
        <dbReference type="ARBA" id="ARBA00022984"/>
    </source>
</evidence>
<comment type="subcellular location">
    <subcellularLocation>
        <location evidence="11">Cell inner membrane</location>
        <topology evidence="11">Single-pass membrane protein</topology>
    </subcellularLocation>
</comment>
<dbReference type="PANTHER" id="PTHR30400:SF0">
    <property type="entry name" value="BIOSYNTHETIC PEPTIDOGLYCAN TRANSGLYCOSYLASE"/>
    <property type="match status" value="1"/>
</dbReference>
<dbReference type="GO" id="GO:0009274">
    <property type="term" value="C:peptidoglycan-based cell wall"/>
    <property type="evidence" value="ECO:0007669"/>
    <property type="project" value="InterPro"/>
</dbReference>
<dbReference type="Proteomes" id="UP000198641">
    <property type="component" value="Unassembled WGS sequence"/>
</dbReference>
<dbReference type="GO" id="GO:0008955">
    <property type="term" value="F:peptidoglycan glycosyltransferase activity"/>
    <property type="evidence" value="ECO:0007669"/>
    <property type="project" value="UniProtKB-UniRule"/>
</dbReference>
<sequence length="233" mass="26537">MPEWVRRTARVLGFALLGWVGLSILLVLLFRVVPVFGSMVMVERKLESWVSGEPIDIEQQWRPWPELSDNAKVAVIAAEDQRFPEHHGFDFHQIRQAIESSLNGGGLRGASTISQQTAKNLFLWTGRNWLRKGLEAWFTLLIETLWPKQRILEVYLNIVEWDRGVFGLEAAAQHYFGVSAARLNADQASRLAAILPNPREWSASRPGPHTQRRSAWIRGQMRNLGGSAYLDRL</sequence>
<feature type="domain" description="Glycosyl transferase family 51" evidence="12">
    <location>
        <begin position="58"/>
        <end position="221"/>
    </location>
</feature>
<keyword evidence="5 11" id="KW-0812">Transmembrane</keyword>
<keyword evidence="4 11" id="KW-0808">Transferase</keyword>
<keyword evidence="14" id="KW-1185">Reference proteome</keyword>
<evidence type="ECO:0000256" key="5">
    <source>
        <dbReference type="ARBA" id="ARBA00022692"/>
    </source>
</evidence>
<dbReference type="InterPro" id="IPR001264">
    <property type="entry name" value="Glyco_trans_51"/>
</dbReference>
<gene>
    <name evidence="11" type="primary">mtgA</name>
    <name evidence="13" type="ORF">SAMN05216571_102342</name>
</gene>
<dbReference type="InterPro" id="IPR023346">
    <property type="entry name" value="Lysozyme-like_dom_sf"/>
</dbReference>
<dbReference type="UniPathway" id="UPA00219"/>
<comment type="pathway">
    <text evidence="11">Cell wall biogenesis; peptidoglycan biosynthesis.</text>
</comment>
<evidence type="ECO:0000256" key="2">
    <source>
        <dbReference type="ARBA" id="ARBA00022519"/>
    </source>
</evidence>
<comment type="function">
    <text evidence="11">Peptidoglycan polymerase that catalyzes glycan chain elongation from lipid-linked precursors.</text>
</comment>
<organism evidence="13 14">
    <name type="scientific">Onishia taeanensis</name>
    <dbReference type="NCBI Taxonomy" id="284577"/>
    <lineage>
        <taxon>Bacteria</taxon>
        <taxon>Pseudomonadati</taxon>
        <taxon>Pseudomonadota</taxon>
        <taxon>Gammaproteobacteria</taxon>
        <taxon>Oceanospirillales</taxon>
        <taxon>Halomonadaceae</taxon>
        <taxon>Onishia</taxon>
    </lineage>
</organism>
<evidence type="ECO:0000256" key="1">
    <source>
        <dbReference type="ARBA" id="ARBA00022475"/>
    </source>
</evidence>
<keyword evidence="7 11" id="KW-0573">Peptidoglycan synthesis</keyword>
<evidence type="ECO:0000259" key="12">
    <source>
        <dbReference type="Pfam" id="PF00912"/>
    </source>
</evidence>
<dbReference type="GO" id="GO:0016763">
    <property type="term" value="F:pentosyltransferase activity"/>
    <property type="evidence" value="ECO:0007669"/>
    <property type="project" value="InterPro"/>
</dbReference>
<evidence type="ECO:0000256" key="3">
    <source>
        <dbReference type="ARBA" id="ARBA00022676"/>
    </source>
</evidence>
<dbReference type="NCBIfam" id="TIGR02070">
    <property type="entry name" value="mono_pep_trsgly"/>
    <property type="match status" value="1"/>
</dbReference>
<dbReference type="GO" id="GO:0005886">
    <property type="term" value="C:plasma membrane"/>
    <property type="evidence" value="ECO:0007669"/>
    <property type="project" value="UniProtKB-SubCell"/>
</dbReference>
<comment type="similarity">
    <text evidence="11">Belongs to the glycosyltransferase 51 family.</text>
</comment>
<evidence type="ECO:0000313" key="14">
    <source>
        <dbReference type="Proteomes" id="UP000198641"/>
    </source>
</evidence>
<accession>A0A1G7PIL8</accession>
<evidence type="ECO:0000256" key="11">
    <source>
        <dbReference type="HAMAP-Rule" id="MF_00766"/>
    </source>
</evidence>
<dbReference type="InterPro" id="IPR011812">
    <property type="entry name" value="Pep_trsgly"/>
</dbReference>
<dbReference type="GO" id="GO:0071555">
    <property type="term" value="P:cell wall organization"/>
    <property type="evidence" value="ECO:0007669"/>
    <property type="project" value="UniProtKB-KW"/>
</dbReference>
<dbReference type="STRING" id="284577.SAMN05216571_102342"/>
<reference evidence="13 14" key="1">
    <citation type="submission" date="2016-10" db="EMBL/GenBank/DDBJ databases">
        <authorList>
            <person name="de Groot N.N."/>
        </authorList>
    </citation>
    <scope>NUCLEOTIDE SEQUENCE [LARGE SCALE GENOMIC DNA]</scope>
    <source>
        <strain evidence="13 14">BH539</strain>
    </source>
</reference>
<dbReference type="Gene3D" id="1.10.3810.10">
    <property type="entry name" value="Biosynthetic peptidoglycan transglycosylase-like"/>
    <property type="match status" value="1"/>
</dbReference>
<dbReference type="PANTHER" id="PTHR30400">
    <property type="entry name" value="MONOFUNCTIONAL BIOSYNTHETIC PEPTIDOGLYCAN TRANSGLYCOSYLASE"/>
    <property type="match status" value="1"/>
</dbReference>
<dbReference type="GO" id="GO:0008360">
    <property type="term" value="P:regulation of cell shape"/>
    <property type="evidence" value="ECO:0007669"/>
    <property type="project" value="UniProtKB-KW"/>
</dbReference>
<dbReference type="HAMAP" id="MF_00766">
    <property type="entry name" value="PGT_MtgA"/>
    <property type="match status" value="1"/>
</dbReference>
<dbReference type="SUPFAM" id="SSF53955">
    <property type="entry name" value="Lysozyme-like"/>
    <property type="match status" value="1"/>
</dbReference>
<evidence type="ECO:0000256" key="6">
    <source>
        <dbReference type="ARBA" id="ARBA00022960"/>
    </source>
</evidence>
<keyword evidence="9 11" id="KW-0472">Membrane</keyword>
<dbReference type="InterPro" id="IPR036950">
    <property type="entry name" value="PBP_transglycosylase"/>
</dbReference>
<keyword evidence="2 11" id="KW-0997">Cell inner membrane</keyword>
<proteinExistence type="inferred from homology"/>
<keyword evidence="8 11" id="KW-1133">Transmembrane helix</keyword>
<keyword evidence="1 11" id="KW-1003">Cell membrane</keyword>
<name>A0A1G7PIL8_9GAMM</name>